<reference evidence="4 5" key="1">
    <citation type="submission" date="2017-03" db="EMBL/GenBank/DDBJ databases">
        <authorList>
            <person name="Safronova V.I."/>
            <person name="Sazanova A.L."/>
            <person name="Chirak E.R."/>
        </authorList>
    </citation>
    <scope>NUCLEOTIDE SEQUENCE [LARGE SCALE GENOMIC DNA]</scope>
    <source>
        <strain evidence="4 5">Opo-242</strain>
    </source>
</reference>
<dbReference type="PROSITE" id="PS50894">
    <property type="entry name" value="HPT"/>
    <property type="match status" value="1"/>
</dbReference>
<evidence type="ECO:0000313" key="5">
    <source>
        <dbReference type="Proteomes" id="UP000290444"/>
    </source>
</evidence>
<comment type="caution">
    <text evidence="4">The sequence shown here is derived from an EMBL/GenBank/DDBJ whole genome shotgun (WGS) entry which is preliminary data.</text>
</comment>
<feature type="modified residue" description="Phosphohistidine" evidence="2">
    <location>
        <position position="73"/>
    </location>
</feature>
<dbReference type="GO" id="GO:0004672">
    <property type="term" value="F:protein kinase activity"/>
    <property type="evidence" value="ECO:0007669"/>
    <property type="project" value="UniProtKB-ARBA"/>
</dbReference>
<organism evidence="4 5">
    <name type="scientific">Mesorhizobium erdmanii</name>
    <dbReference type="NCBI Taxonomy" id="1777866"/>
    <lineage>
        <taxon>Bacteria</taxon>
        <taxon>Pseudomonadati</taxon>
        <taxon>Pseudomonadota</taxon>
        <taxon>Alphaproteobacteria</taxon>
        <taxon>Hyphomicrobiales</taxon>
        <taxon>Phyllobacteriaceae</taxon>
        <taxon>Mesorhizobium</taxon>
    </lineage>
</organism>
<gene>
    <name evidence="4" type="ORF">B5V01_26435</name>
</gene>
<dbReference type="SUPFAM" id="SSF47226">
    <property type="entry name" value="Histidine-containing phosphotransfer domain, HPT domain"/>
    <property type="match status" value="1"/>
</dbReference>
<dbReference type="Gene3D" id="1.20.120.160">
    <property type="entry name" value="HPT domain"/>
    <property type="match status" value="1"/>
</dbReference>
<name>A0A4V1P4I0_9HYPH</name>
<dbReference type="Proteomes" id="UP000290444">
    <property type="component" value="Unassembled WGS sequence"/>
</dbReference>
<evidence type="ECO:0000256" key="2">
    <source>
        <dbReference type="PROSITE-ProRule" id="PRU00110"/>
    </source>
</evidence>
<evidence type="ECO:0000313" key="4">
    <source>
        <dbReference type="EMBL" id="RXT39099.1"/>
    </source>
</evidence>
<accession>A0A4V1P4I0</accession>
<sequence length="123" mass="13149">MREKQAVQTYATFCLNTFDIPLEHHPISNDPFAPLRQRFLARCADQLGQLKAIACEGDPLPRGAGDPLARIAHSLAGAAGTFGFPDIGARASALETLLIEQPNEGAVQAALDALIAEIEQTLK</sequence>
<dbReference type="Pfam" id="PF01627">
    <property type="entry name" value="Hpt"/>
    <property type="match status" value="1"/>
</dbReference>
<keyword evidence="1" id="KW-0902">Two-component regulatory system</keyword>
<dbReference type="RefSeq" id="WP_010914252.1">
    <property type="nucleotide sequence ID" value="NZ_MZXX01000035.1"/>
</dbReference>
<keyword evidence="4" id="KW-0808">Transferase</keyword>
<dbReference type="EMBL" id="MZXX01000035">
    <property type="protein sequence ID" value="RXT39099.1"/>
    <property type="molecule type" value="Genomic_DNA"/>
</dbReference>
<keyword evidence="2" id="KW-0597">Phosphoprotein</keyword>
<dbReference type="AlphaFoldDB" id="A0A4V1P4I0"/>
<evidence type="ECO:0000256" key="1">
    <source>
        <dbReference type="ARBA" id="ARBA00023012"/>
    </source>
</evidence>
<feature type="domain" description="HPt" evidence="3">
    <location>
        <begin position="28"/>
        <end position="123"/>
    </location>
</feature>
<dbReference type="InterPro" id="IPR008207">
    <property type="entry name" value="Sig_transdc_His_kin_Hpt_dom"/>
</dbReference>
<dbReference type="InterPro" id="IPR036641">
    <property type="entry name" value="HPT_dom_sf"/>
</dbReference>
<proteinExistence type="predicted"/>
<evidence type="ECO:0000259" key="3">
    <source>
        <dbReference type="PROSITE" id="PS50894"/>
    </source>
</evidence>
<protein>
    <submittedName>
        <fullName evidence="4">Histidine phosphotransferase</fullName>
    </submittedName>
</protein>
<dbReference type="GO" id="GO:0000160">
    <property type="term" value="P:phosphorelay signal transduction system"/>
    <property type="evidence" value="ECO:0007669"/>
    <property type="project" value="UniProtKB-KW"/>
</dbReference>
<dbReference type="CDD" id="cd00088">
    <property type="entry name" value="HPT"/>
    <property type="match status" value="1"/>
</dbReference>